<comment type="subcellular location">
    <subcellularLocation>
        <location evidence="1">Golgi apparatus</location>
    </subcellularLocation>
</comment>
<dbReference type="EMBL" id="JANBPT010000010">
    <property type="protein sequence ID" value="KAJ1930315.1"/>
    <property type="molecule type" value="Genomic_DNA"/>
</dbReference>
<dbReference type="Pfam" id="PF23036">
    <property type="entry name" value="TRAPPC10_1st"/>
    <property type="match status" value="1"/>
</dbReference>
<evidence type="ECO:0000313" key="7">
    <source>
        <dbReference type="Proteomes" id="UP001150569"/>
    </source>
</evidence>
<organism evidence="6 7">
    <name type="scientific">Tieghemiomyces parasiticus</name>
    <dbReference type="NCBI Taxonomy" id="78921"/>
    <lineage>
        <taxon>Eukaryota</taxon>
        <taxon>Fungi</taxon>
        <taxon>Fungi incertae sedis</taxon>
        <taxon>Zoopagomycota</taxon>
        <taxon>Kickxellomycotina</taxon>
        <taxon>Dimargaritomycetes</taxon>
        <taxon>Dimargaritales</taxon>
        <taxon>Dimargaritaceae</taxon>
        <taxon>Tieghemiomyces</taxon>
    </lineage>
</organism>
<evidence type="ECO:0000256" key="2">
    <source>
        <dbReference type="ARBA" id="ARBA00022448"/>
    </source>
</evidence>
<keyword evidence="3" id="KW-0333">Golgi apparatus</keyword>
<dbReference type="GO" id="GO:1990071">
    <property type="term" value="C:TRAPPII protein complex"/>
    <property type="evidence" value="ECO:0007669"/>
    <property type="project" value="InterPro"/>
</dbReference>
<keyword evidence="2" id="KW-0813">Transport</keyword>
<dbReference type="PANTHER" id="PTHR13251">
    <property type="entry name" value="EPILEPSY HOLOPROSENCEPHALY CANDIDATE 1/TMEM1"/>
    <property type="match status" value="1"/>
</dbReference>
<evidence type="ECO:0008006" key="8">
    <source>
        <dbReference type="Google" id="ProtNLM"/>
    </source>
</evidence>
<dbReference type="OrthoDB" id="10256906at2759"/>
<keyword evidence="7" id="KW-1185">Reference proteome</keyword>
<evidence type="ECO:0000259" key="4">
    <source>
        <dbReference type="Pfam" id="PF12584"/>
    </source>
</evidence>
<dbReference type="GO" id="GO:0005829">
    <property type="term" value="C:cytosol"/>
    <property type="evidence" value="ECO:0007669"/>
    <property type="project" value="GOC"/>
</dbReference>
<dbReference type="InterPro" id="IPR022233">
    <property type="entry name" value="TRAPPC10/Trs130_C"/>
</dbReference>
<protein>
    <recommendedName>
        <fullName evidence="8">Trafficking protein particle complex subunit 10</fullName>
    </recommendedName>
</protein>
<proteinExistence type="predicted"/>
<feature type="domain" description="TRAPPC10/Trs130 N-terminal" evidence="5">
    <location>
        <begin position="6"/>
        <end position="318"/>
    </location>
</feature>
<evidence type="ECO:0000259" key="5">
    <source>
        <dbReference type="Pfam" id="PF23036"/>
    </source>
</evidence>
<name>A0A9W8AMR6_9FUNG</name>
<dbReference type="GO" id="GO:0034498">
    <property type="term" value="P:early endosome to Golgi transport"/>
    <property type="evidence" value="ECO:0007669"/>
    <property type="project" value="TreeGrafter"/>
</dbReference>
<evidence type="ECO:0000256" key="3">
    <source>
        <dbReference type="ARBA" id="ARBA00023034"/>
    </source>
</evidence>
<accession>A0A9W8AMR6</accession>
<gene>
    <name evidence="6" type="ORF">IWQ60_000427</name>
</gene>
<evidence type="ECO:0000256" key="1">
    <source>
        <dbReference type="ARBA" id="ARBA00004555"/>
    </source>
</evidence>
<dbReference type="InterPro" id="IPR056913">
    <property type="entry name" value="TRAPPC10/Trs130_N"/>
</dbReference>
<dbReference type="PANTHER" id="PTHR13251:SF3">
    <property type="entry name" value="TRAFFICKING PROTEIN PARTICLE COMPLEX SUBUNIT 10"/>
    <property type="match status" value="1"/>
</dbReference>
<sequence length="1370" mass="151379">MEPSNQERVVITYQDDFRVWPSIKDEFLSFTPLRHVICRSAQRVPLKFIPVLAVDLIPFAADEQRAGTVPSLLATEPFLNIYFSQCEDTDTYKRLGRECIQKWLNVVTGRKDQEWLIVHVTRRHTEAAPRQSAKLFTRSASMADKIRSDFTLKREDHRVLTLNLAAAGRRDVEAWNELFTRIKECVVQGFDHHVAHYEEDVRRLDAQRMMPGWNYCTFFLLKEKLVRCYQAMNMHEEALKQYDELEASFFQLLKDRALSWFTSFGGTTPGDDDTNLLNFDKKPYRELILQNNITVFDFRMYLFGRQCQLLIQLLKIREFLERARRFVPSFKLAMREFEKGLSPAFLTAWTFATCKNVVDVCESIPTDPVHTETHDSAEIAAMKAELLGNARIQLDKLGVLFGALPRSLDPTLLLEKRAPNRPPSSDNLSQTGNPPNLVSTLAAVESATEADRAVVTSPELVHGLENHVHFDQLYAAVTNKAIRYYEDCRRPRFAQVLRSSLANLYLHRGAFAEATAIYATLLPPCITYPPASPLLSTFLQLQAVCLQKLNRWPDLFRTYHGLLSDPDVDLQPSERLHYGLALANCATRLPTPLHWRASPLFRLRVVATFATATQLGLTIHLDNRLSCAVSAADLRIRLVGGDTGHDLWFGAPPADSASPNVLDLLPGPNHVHLITPDSIPGIYAAENAELTLGRARFTYPLLQRTPKCVLRIDAHPRVPLLTVRQTAVRWAGSPAWNPPVFTATLTATSTGIRGGTLLILPGDSAGPPPSFPGAASRSDATTEVATVCIDLRAPTFNAITQEKDLPPPSSIQYIDAATGRFPEATATNATLAATIRAELTPRSDESGPSRVVELARNDYGHITLPALTPHERLTINFRAGSDSSLTTDQPIRWATHARYQLMPLAISETPDAAPRPSPTPLGADEAAHATTHIQRLVHSVPLSAALSLRLVAHRHGTCDLLRVMATASSGHPLRIEGTDLRPNPRADPSLWTVETGIASLHSRSRRILMSGQTASFVYQLVGAAAHADPTSSGIRGAPTASLLDVVLAPPAVRDAALHCAVRYRTLLDLAIEWAGDRLRTELKALGLLGHAYFALDLLTRLLPVMVDLNGFVLGRPLFGEFLDDPNAPVTFDTLALLRIPFVRAALAYDTAKLTDCLLGSVARTLNSLPGLLTDRLRADTSDDTDAEATAIGPSMTVECSYTPPDAHVTASVRLTLDPRNNRYRDVAGGVGDTEEDQPFVVYTEQTCSAQVTLHLTTSLPDLPVDLRCRLQIVHRPEDWLLIGAKIETFTFKDQDASLHSNPPATPAANCSRSLTLIPLHPGVLQLPTFLVDLVSATHPQLAIRVQRDYPYSQVHVVPAADGVLTVTQSI</sequence>
<feature type="domain" description="TRAPPC10/Trs130 C-terminal" evidence="4">
    <location>
        <begin position="1204"/>
        <end position="1337"/>
    </location>
</feature>
<dbReference type="InterPro" id="IPR045126">
    <property type="entry name" value="TRAPPC10/Trs130"/>
</dbReference>
<comment type="caution">
    <text evidence="6">The sequence shown here is derived from an EMBL/GenBank/DDBJ whole genome shotgun (WGS) entry which is preliminary data.</text>
</comment>
<dbReference type="GO" id="GO:0006891">
    <property type="term" value="P:intra-Golgi vesicle-mediated transport"/>
    <property type="evidence" value="ECO:0007669"/>
    <property type="project" value="TreeGrafter"/>
</dbReference>
<dbReference type="Pfam" id="PF12584">
    <property type="entry name" value="TRAPPC10"/>
    <property type="match status" value="1"/>
</dbReference>
<evidence type="ECO:0000313" key="6">
    <source>
        <dbReference type="EMBL" id="KAJ1930315.1"/>
    </source>
</evidence>
<dbReference type="Proteomes" id="UP001150569">
    <property type="component" value="Unassembled WGS sequence"/>
</dbReference>
<reference evidence="6" key="1">
    <citation type="submission" date="2022-07" db="EMBL/GenBank/DDBJ databases">
        <title>Phylogenomic reconstructions and comparative analyses of Kickxellomycotina fungi.</title>
        <authorList>
            <person name="Reynolds N.K."/>
            <person name="Stajich J.E."/>
            <person name="Barry K."/>
            <person name="Grigoriev I.V."/>
            <person name="Crous P."/>
            <person name="Smith M.E."/>
        </authorList>
    </citation>
    <scope>NUCLEOTIDE SEQUENCE</scope>
    <source>
        <strain evidence="6">RSA 861</strain>
    </source>
</reference>